<accession>A0A7J6LPB7</accession>
<dbReference type="Gene3D" id="3.30.70.330">
    <property type="match status" value="1"/>
</dbReference>
<dbReference type="SUPFAM" id="SSF54928">
    <property type="entry name" value="RNA-binding domain, RBD"/>
    <property type="match status" value="1"/>
</dbReference>
<dbReference type="GO" id="GO:0034456">
    <property type="term" value="C:UTP-C complex"/>
    <property type="evidence" value="ECO:0007669"/>
    <property type="project" value="TreeGrafter"/>
</dbReference>
<feature type="region of interest" description="Disordered" evidence="3">
    <location>
        <begin position="1"/>
        <end position="23"/>
    </location>
</feature>
<evidence type="ECO:0000256" key="3">
    <source>
        <dbReference type="SAM" id="MobiDB-lite"/>
    </source>
</evidence>
<dbReference type="PANTHER" id="PTHR13191">
    <property type="entry name" value="RIBOSOMAL RNA PROCESSING PROTEIN 7-RELATED"/>
    <property type="match status" value="1"/>
</dbReference>
<dbReference type="GO" id="GO:0032545">
    <property type="term" value="C:CURI complex"/>
    <property type="evidence" value="ECO:0007669"/>
    <property type="project" value="TreeGrafter"/>
</dbReference>
<dbReference type="PANTHER" id="PTHR13191:SF0">
    <property type="entry name" value="RIBOSOMAL RNA-PROCESSING PROTEIN 7 HOMOLOG A-RELATED"/>
    <property type="match status" value="1"/>
</dbReference>
<organism evidence="5 6">
    <name type="scientific">Perkinsus chesapeaki</name>
    <name type="common">Clam parasite</name>
    <name type="synonym">Perkinsus andrewsi</name>
    <dbReference type="NCBI Taxonomy" id="330153"/>
    <lineage>
        <taxon>Eukaryota</taxon>
        <taxon>Sar</taxon>
        <taxon>Alveolata</taxon>
        <taxon>Perkinsozoa</taxon>
        <taxon>Perkinsea</taxon>
        <taxon>Perkinsida</taxon>
        <taxon>Perkinsidae</taxon>
        <taxon>Perkinsus</taxon>
    </lineage>
</organism>
<gene>
    <name evidence="5" type="primary">RRP7A</name>
    <name evidence="5" type="ORF">FOL47_007029</name>
</gene>
<dbReference type="PROSITE" id="PS50102">
    <property type="entry name" value="RRM"/>
    <property type="match status" value="1"/>
</dbReference>
<feature type="compositionally biased region" description="Low complexity" evidence="3">
    <location>
        <begin position="9"/>
        <end position="23"/>
    </location>
</feature>
<evidence type="ECO:0000256" key="2">
    <source>
        <dbReference type="PROSITE-ProRule" id="PRU00176"/>
    </source>
</evidence>
<comment type="caution">
    <text evidence="5">The sequence shown here is derived from an EMBL/GenBank/DDBJ whole genome shotgun (WGS) entry which is preliminary data.</text>
</comment>
<protein>
    <submittedName>
        <fullName evidence="5">Ribosomal RNA-processing protein 7 A</fullName>
    </submittedName>
</protein>
<dbReference type="InterPro" id="IPR000504">
    <property type="entry name" value="RRM_dom"/>
</dbReference>
<dbReference type="OrthoDB" id="5390at2759"/>
<dbReference type="Proteomes" id="UP000591131">
    <property type="component" value="Unassembled WGS sequence"/>
</dbReference>
<name>A0A7J6LPB7_PERCH</name>
<evidence type="ECO:0000256" key="1">
    <source>
        <dbReference type="ARBA" id="ARBA00006110"/>
    </source>
</evidence>
<keyword evidence="6" id="KW-1185">Reference proteome</keyword>
<dbReference type="GO" id="GO:0000028">
    <property type="term" value="P:ribosomal small subunit assembly"/>
    <property type="evidence" value="ECO:0007669"/>
    <property type="project" value="TreeGrafter"/>
</dbReference>
<dbReference type="Pfam" id="PF00076">
    <property type="entry name" value="RRM_1"/>
    <property type="match status" value="1"/>
</dbReference>
<keyword evidence="2" id="KW-0694">RNA-binding</keyword>
<dbReference type="GO" id="GO:0006364">
    <property type="term" value="P:rRNA processing"/>
    <property type="evidence" value="ECO:0007669"/>
    <property type="project" value="TreeGrafter"/>
</dbReference>
<comment type="similarity">
    <text evidence="1">Belongs to the RRP7 family.</text>
</comment>
<evidence type="ECO:0000313" key="6">
    <source>
        <dbReference type="Proteomes" id="UP000591131"/>
    </source>
</evidence>
<dbReference type="InterPro" id="IPR040446">
    <property type="entry name" value="RRP7"/>
</dbReference>
<dbReference type="InterPro" id="IPR035979">
    <property type="entry name" value="RBD_domain_sf"/>
</dbReference>
<reference evidence="5 6" key="1">
    <citation type="submission" date="2020-04" db="EMBL/GenBank/DDBJ databases">
        <title>Perkinsus chesapeaki whole genome sequence.</title>
        <authorList>
            <person name="Bogema D.R."/>
        </authorList>
    </citation>
    <scope>NUCLEOTIDE SEQUENCE [LARGE SCALE GENOMIC DNA]</scope>
    <source>
        <strain evidence="5">ATCC PRA-425</strain>
    </source>
</reference>
<dbReference type="AlphaFoldDB" id="A0A7J6LPB7"/>
<dbReference type="InterPro" id="IPR012677">
    <property type="entry name" value="Nucleotide-bd_a/b_plait_sf"/>
</dbReference>
<sequence>MSVPEGLHSSISSSSSYSLSPSQPLSRLEGYRILYVPLSKGSPLTRQLMVKRNSQSSDQPGEWPNERTLFVAHLDYWVTEKALARLFEAFGDVERVRIKKAVKPAQTSADKADGIVTDLVFGHVLFVSEESMTNVLESPSASMELVHRGLCLPLAKSVLKTAEKSSLPASSQVSTTRTVVHGVPVVYCDPLTLQRHVDVAMAEHEDEEAAEKRRQQEPEVDEDGFTVVRGTGVTRGADGFAVKGYRVPTAATAGVDYGELFGGIGRGDTQQRKLEKKKAKKQQVMDFYRFQHRERKRAEFIEEQRRNSIDKETVSDMKRRKIFEIK</sequence>
<evidence type="ECO:0000259" key="4">
    <source>
        <dbReference type="PROSITE" id="PS50102"/>
    </source>
</evidence>
<proteinExistence type="inferred from homology"/>
<dbReference type="EMBL" id="JAAPAO010000401">
    <property type="protein sequence ID" value="KAF4660761.1"/>
    <property type="molecule type" value="Genomic_DNA"/>
</dbReference>
<dbReference type="GO" id="GO:0003723">
    <property type="term" value="F:RNA binding"/>
    <property type="evidence" value="ECO:0007669"/>
    <property type="project" value="UniProtKB-UniRule"/>
</dbReference>
<evidence type="ECO:0000313" key="5">
    <source>
        <dbReference type="EMBL" id="KAF4660761.1"/>
    </source>
</evidence>
<feature type="domain" description="RRM" evidence="4">
    <location>
        <begin position="67"/>
        <end position="157"/>
    </location>
</feature>
<dbReference type="Pfam" id="PF12923">
    <property type="entry name" value="RRP7"/>
    <property type="match status" value="1"/>
</dbReference>
<dbReference type="InterPro" id="IPR024326">
    <property type="entry name" value="RRP7_C"/>
</dbReference>